<keyword evidence="13" id="KW-0325">Glycoprotein</keyword>
<dbReference type="InterPro" id="IPR034016">
    <property type="entry name" value="M1_APN-typ"/>
</dbReference>
<evidence type="ECO:0000256" key="13">
    <source>
        <dbReference type="ARBA" id="ARBA00023180"/>
    </source>
</evidence>
<dbReference type="GO" id="GO:0043171">
    <property type="term" value="P:peptide catabolic process"/>
    <property type="evidence" value="ECO:0007669"/>
    <property type="project" value="TreeGrafter"/>
</dbReference>
<dbReference type="Proteomes" id="UP000279307">
    <property type="component" value="Chromosome 4"/>
</dbReference>
<dbReference type="AlphaFoldDB" id="A0A3L8DU93"/>
<gene>
    <name evidence="22" type="ORF">DMN91_004070</name>
</gene>
<evidence type="ECO:0000256" key="8">
    <source>
        <dbReference type="ARBA" id="ARBA00022729"/>
    </source>
</evidence>
<evidence type="ECO:0000256" key="12">
    <source>
        <dbReference type="ARBA" id="ARBA00023136"/>
    </source>
</evidence>
<feature type="domain" description="Aminopeptidase N-like N-terminal" evidence="21">
    <location>
        <begin position="88"/>
        <end position="279"/>
    </location>
</feature>
<keyword evidence="6" id="KW-0645">Protease</keyword>
<evidence type="ECO:0000259" key="21">
    <source>
        <dbReference type="Pfam" id="PF17900"/>
    </source>
</evidence>
<dbReference type="Gene3D" id="2.60.40.1910">
    <property type="match status" value="1"/>
</dbReference>
<comment type="cofactor">
    <cofactor evidence="16">
        <name>Zn(2+)</name>
        <dbReference type="ChEBI" id="CHEBI:29105"/>
    </cofactor>
    <text evidence="16">Binds 1 zinc ion per subunit.</text>
</comment>
<comment type="caution">
    <text evidence="22">The sequence shown here is derived from an EMBL/GenBank/DDBJ whole genome shotgun (WGS) entry which is preliminary data.</text>
</comment>
<dbReference type="FunFam" id="2.60.40.1910:FF:000008">
    <property type="entry name" value="Aminopeptidase"/>
    <property type="match status" value="1"/>
</dbReference>
<evidence type="ECO:0000256" key="15">
    <source>
        <dbReference type="PIRSR" id="PIRSR634016-1"/>
    </source>
</evidence>
<evidence type="ECO:0000256" key="6">
    <source>
        <dbReference type="ARBA" id="ARBA00022670"/>
    </source>
</evidence>
<accession>A0A3L8DU93</accession>
<evidence type="ECO:0000256" key="14">
    <source>
        <dbReference type="ARBA" id="ARBA00023288"/>
    </source>
</evidence>
<dbReference type="GO" id="GO:0006508">
    <property type="term" value="P:proteolysis"/>
    <property type="evidence" value="ECO:0007669"/>
    <property type="project" value="UniProtKB-KW"/>
</dbReference>
<reference evidence="22" key="2">
    <citation type="submission" date="2018-07" db="EMBL/GenBank/DDBJ databases">
        <authorList>
            <person name="Mckenzie S.K."/>
            <person name="Kronauer D.J.C."/>
        </authorList>
    </citation>
    <scope>NUCLEOTIDE SEQUENCE</scope>
    <source>
        <strain evidence="22">Clonal line C1</strain>
    </source>
</reference>
<keyword evidence="5" id="KW-0336">GPI-anchor</keyword>
<dbReference type="PRINTS" id="PR00756">
    <property type="entry name" value="ALADIPTASE"/>
</dbReference>
<dbReference type="PANTHER" id="PTHR11533">
    <property type="entry name" value="PROTEASE M1 ZINC METALLOPROTEASE"/>
    <property type="match status" value="1"/>
</dbReference>
<reference evidence="22" key="1">
    <citation type="journal article" date="2018" name="Genome Res.">
        <title>The genomic architecture and molecular evolution of ant odorant receptors.</title>
        <authorList>
            <person name="McKenzie S.K."/>
            <person name="Kronauer D.J.C."/>
        </authorList>
    </citation>
    <scope>NUCLEOTIDE SEQUENCE [LARGE SCALE GENOMIC DNA]</scope>
    <source>
        <strain evidence="22">Clonal line C1</strain>
    </source>
</reference>
<evidence type="ECO:0000313" key="22">
    <source>
        <dbReference type="EMBL" id="RLU23862.1"/>
    </source>
</evidence>
<comment type="subcellular location">
    <subcellularLocation>
        <location evidence="1">Cell membrane</location>
        <topology evidence="1">Lipid-anchor</topology>
        <topology evidence="1">GPI-anchor</topology>
    </subcellularLocation>
</comment>
<evidence type="ECO:0000256" key="16">
    <source>
        <dbReference type="PIRSR" id="PIRSR634016-3"/>
    </source>
</evidence>
<keyword evidence="12 18" id="KW-0472">Membrane</keyword>
<dbReference type="InterPro" id="IPR024571">
    <property type="entry name" value="ERAP1-like_C_dom"/>
</dbReference>
<feature type="binding site" evidence="16">
    <location>
        <position position="389"/>
    </location>
    <ligand>
        <name>Zn(2+)</name>
        <dbReference type="ChEBI" id="CHEBI:29105"/>
        <note>catalytic</note>
    </ligand>
</feature>
<dbReference type="GO" id="GO:0008270">
    <property type="term" value="F:zinc ion binding"/>
    <property type="evidence" value="ECO:0007669"/>
    <property type="project" value="InterPro"/>
</dbReference>
<evidence type="ECO:0008006" key="23">
    <source>
        <dbReference type="Google" id="ProtNLM"/>
    </source>
</evidence>
<dbReference type="GO" id="GO:0042277">
    <property type="term" value="F:peptide binding"/>
    <property type="evidence" value="ECO:0007669"/>
    <property type="project" value="TreeGrafter"/>
</dbReference>
<dbReference type="Gene3D" id="1.10.390.10">
    <property type="entry name" value="Neutral Protease Domain 2"/>
    <property type="match status" value="1"/>
</dbReference>
<dbReference type="InterPro" id="IPR014782">
    <property type="entry name" value="Peptidase_M1_dom"/>
</dbReference>
<evidence type="ECO:0000256" key="17">
    <source>
        <dbReference type="PIRSR" id="PIRSR634016-4"/>
    </source>
</evidence>
<name>A0A3L8DU93_OOCBI</name>
<evidence type="ECO:0000256" key="2">
    <source>
        <dbReference type="ARBA" id="ARBA00010136"/>
    </source>
</evidence>
<keyword evidence="18" id="KW-0812">Transmembrane</keyword>
<dbReference type="InterPro" id="IPR027268">
    <property type="entry name" value="Peptidase_M4/M1_CTD_sf"/>
</dbReference>
<evidence type="ECO:0000259" key="20">
    <source>
        <dbReference type="Pfam" id="PF11838"/>
    </source>
</evidence>
<dbReference type="Pfam" id="PF11838">
    <property type="entry name" value="ERAP1_C"/>
    <property type="match status" value="1"/>
</dbReference>
<keyword evidence="8" id="KW-0732">Signal</keyword>
<dbReference type="InterPro" id="IPR050344">
    <property type="entry name" value="Peptidase_M1_aminopeptidases"/>
</dbReference>
<feature type="binding site" evidence="16">
    <location>
        <position position="385"/>
    </location>
    <ligand>
        <name>Zn(2+)</name>
        <dbReference type="ChEBI" id="CHEBI:29105"/>
        <note>catalytic</note>
    </ligand>
</feature>
<keyword evidence="18" id="KW-1133">Transmembrane helix</keyword>
<dbReference type="Pfam" id="PF01433">
    <property type="entry name" value="Peptidase_M1"/>
    <property type="match status" value="1"/>
</dbReference>
<feature type="site" description="Transition state stabilizer" evidence="17">
    <location>
        <position position="472"/>
    </location>
</feature>
<evidence type="ECO:0000256" key="4">
    <source>
        <dbReference type="ARBA" id="ARBA00022475"/>
    </source>
</evidence>
<keyword evidence="14" id="KW-0449">Lipoprotein</keyword>
<dbReference type="GO" id="GO:0005886">
    <property type="term" value="C:plasma membrane"/>
    <property type="evidence" value="ECO:0007669"/>
    <property type="project" value="UniProtKB-SubCell"/>
</dbReference>
<dbReference type="SUPFAM" id="SSF63737">
    <property type="entry name" value="Leukotriene A4 hydrolase N-terminal domain"/>
    <property type="match status" value="1"/>
</dbReference>
<evidence type="ECO:0000256" key="5">
    <source>
        <dbReference type="ARBA" id="ARBA00022622"/>
    </source>
</evidence>
<keyword evidence="11" id="KW-0482">Metalloprotease</keyword>
<proteinExistence type="inferred from homology"/>
<keyword evidence="7 16" id="KW-0479">Metal-binding</keyword>
<evidence type="ECO:0000256" key="3">
    <source>
        <dbReference type="ARBA" id="ARBA00022438"/>
    </source>
</evidence>
<dbReference type="InterPro" id="IPR042097">
    <property type="entry name" value="Aminopeptidase_N-like_N_sf"/>
</dbReference>
<feature type="binding site" evidence="16">
    <location>
        <position position="408"/>
    </location>
    <ligand>
        <name>Zn(2+)</name>
        <dbReference type="ChEBI" id="CHEBI:29105"/>
        <note>catalytic</note>
    </ligand>
</feature>
<dbReference type="GO" id="GO:0005615">
    <property type="term" value="C:extracellular space"/>
    <property type="evidence" value="ECO:0007669"/>
    <property type="project" value="TreeGrafter"/>
</dbReference>
<dbReference type="InterPro" id="IPR001930">
    <property type="entry name" value="Peptidase_M1"/>
</dbReference>
<dbReference type="GO" id="GO:0005737">
    <property type="term" value="C:cytoplasm"/>
    <property type="evidence" value="ECO:0007669"/>
    <property type="project" value="TreeGrafter"/>
</dbReference>
<keyword evidence="3" id="KW-0031">Aminopeptidase</keyword>
<organism evidence="22">
    <name type="scientific">Ooceraea biroi</name>
    <name type="common">Clonal raider ant</name>
    <name type="synonym">Cerapachys biroi</name>
    <dbReference type="NCBI Taxonomy" id="2015173"/>
    <lineage>
        <taxon>Eukaryota</taxon>
        <taxon>Metazoa</taxon>
        <taxon>Ecdysozoa</taxon>
        <taxon>Arthropoda</taxon>
        <taxon>Hexapoda</taxon>
        <taxon>Insecta</taxon>
        <taxon>Pterygota</taxon>
        <taxon>Neoptera</taxon>
        <taxon>Endopterygota</taxon>
        <taxon>Hymenoptera</taxon>
        <taxon>Apocrita</taxon>
        <taxon>Aculeata</taxon>
        <taxon>Formicoidea</taxon>
        <taxon>Formicidae</taxon>
        <taxon>Dorylinae</taxon>
        <taxon>Ooceraea</taxon>
    </lineage>
</organism>
<dbReference type="GO" id="GO:0070006">
    <property type="term" value="F:metalloaminopeptidase activity"/>
    <property type="evidence" value="ECO:0007669"/>
    <property type="project" value="TreeGrafter"/>
</dbReference>
<keyword evidence="10 16" id="KW-0862">Zinc</keyword>
<dbReference type="OrthoDB" id="510539at2759"/>
<feature type="transmembrane region" description="Helical" evidence="18">
    <location>
        <begin position="34"/>
        <end position="53"/>
    </location>
</feature>
<dbReference type="CDD" id="cd09601">
    <property type="entry name" value="M1_APN-Q_like"/>
    <property type="match status" value="1"/>
</dbReference>
<dbReference type="PANTHER" id="PTHR11533:SF294">
    <property type="entry name" value="THYROTROPIN-RELEASING HORMONE-DEGRADING ECTOENZYME"/>
    <property type="match status" value="1"/>
</dbReference>
<dbReference type="SUPFAM" id="SSF55486">
    <property type="entry name" value="Metalloproteases ('zincins'), catalytic domain"/>
    <property type="match status" value="1"/>
</dbReference>
<dbReference type="Gene3D" id="1.25.50.20">
    <property type="match status" value="1"/>
</dbReference>
<protein>
    <recommendedName>
        <fullName evidence="23">Aminopeptidase</fullName>
    </recommendedName>
</protein>
<dbReference type="FunFam" id="1.10.390.10:FF:000013">
    <property type="entry name" value="Aminopeptidase N"/>
    <property type="match status" value="1"/>
</dbReference>
<evidence type="ECO:0000256" key="7">
    <source>
        <dbReference type="ARBA" id="ARBA00022723"/>
    </source>
</evidence>
<keyword evidence="4" id="KW-1003">Cell membrane</keyword>
<comment type="similarity">
    <text evidence="2">Belongs to the peptidase M1 family.</text>
</comment>
<evidence type="ECO:0000256" key="9">
    <source>
        <dbReference type="ARBA" id="ARBA00022801"/>
    </source>
</evidence>
<dbReference type="InterPro" id="IPR045357">
    <property type="entry name" value="Aminopeptidase_N-like_N"/>
</dbReference>
<feature type="active site" description="Proton acceptor" evidence="15">
    <location>
        <position position="386"/>
    </location>
</feature>
<evidence type="ECO:0000256" key="18">
    <source>
        <dbReference type="SAM" id="Phobius"/>
    </source>
</evidence>
<sequence length="1016" mass="118597">MENRRTGQETPDYVRRHEIKEEENPRWWHVRARIVVMILICVVVASMIIYWFVNSIMENRRDGRYTGLASGKSHKAAHLNRLSDYVLPLEYTLKIVPILEEENFTAIGNVQIQFYSKLPTKHIRFHARKLLIQNISVSEYRLPNASKLISKYVMTDEEDFIDVFLLQMLMAGETYILHVKYTIPLHEIAIGFFRNAHIDPDTNETRWIAVSNFSPNYARTAYPCFDEPWIKTPFRISIGRKSSMRSHSNSIRKITEEMHDMPGYVWDHYEKTLPMPTYVVAFMVTDYFSYDVGVTDRPSHAIISRKEVANETKYVGQLLPKVLRLIQNFTGFHYELDKLDVIIVPELAYSAMENWGLITFRENIALIKDDYGVDSKKVCASIMAHEVAHQWFGNLVTPKWWDDVWLKEGFSSFFGFLAMSVLEPESWELQASFLIECHDVFDIDAYETYAHPLHIDLRYLNELNGVFDLTSYVKGNCMARMIYHFLGERIFLSSVRRYMRTYYYRSADQEDLWSAFQAEIDRTRRLPASSRLSMKDVMRTWTYQAGFPVLQVRQNRETGAIELTQDRFYHYGLNSTSEELWHVPLTWTTENEQQFGNNLPKAWMVKKRMKINDTALSRASSNNQWILFNINQTALYRVNYDVENWKLLAKSFRALPEVVKVQVLSDSFAMADAKLLDKRVMWNILEKLEAESGETLWTIAMIFLTTIQNRLWDSNALEFSMCKFIEKVYTKSARSLIYMDPALWTKFKINLMSMACSVGHRTCLTTIFNLARKMLQDNFSSSYVFSDVTAGIQQFRSLSYCTLMKVTTDEQWLALLKRYNESTVHDKESLAFALGCHANASLLQGYLSVMFSQNNITQAETALRSVASNPFGFRVAMGFLTENWDKFNENATADNENYANVTLARTLHAISRRIRQKEDMEWLRRLQGSSVKYDTWIGQVINSVRTNVAWYQEQRNELTEAALVVCRSRDVLRKKPEALSAAETRFTQGVPFLQTLKILEEISMRHVETRDCRKRD</sequence>
<dbReference type="GO" id="GO:0098552">
    <property type="term" value="C:side of membrane"/>
    <property type="evidence" value="ECO:0007669"/>
    <property type="project" value="UniProtKB-KW"/>
</dbReference>
<dbReference type="Pfam" id="PF17900">
    <property type="entry name" value="Peptidase_M1_N"/>
    <property type="match status" value="1"/>
</dbReference>
<evidence type="ECO:0000256" key="10">
    <source>
        <dbReference type="ARBA" id="ARBA00022833"/>
    </source>
</evidence>
<evidence type="ECO:0000256" key="11">
    <source>
        <dbReference type="ARBA" id="ARBA00023049"/>
    </source>
</evidence>
<dbReference type="Gene3D" id="2.60.40.1730">
    <property type="entry name" value="tricorn interacting facor f3 domain"/>
    <property type="match status" value="1"/>
</dbReference>
<feature type="domain" description="Peptidase M1 membrane alanine aminopeptidase" evidence="19">
    <location>
        <begin position="321"/>
        <end position="541"/>
    </location>
</feature>
<evidence type="ECO:0000256" key="1">
    <source>
        <dbReference type="ARBA" id="ARBA00004609"/>
    </source>
</evidence>
<feature type="domain" description="ERAP1-like C-terminal" evidence="20">
    <location>
        <begin position="625"/>
        <end position="915"/>
    </location>
</feature>
<keyword evidence="9" id="KW-0378">Hydrolase</keyword>
<evidence type="ECO:0000259" key="19">
    <source>
        <dbReference type="Pfam" id="PF01433"/>
    </source>
</evidence>
<dbReference type="EMBL" id="QOIP01000004">
    <property type="protein sequence ID" value="RLU23862.1"/>
    <property type="molecule type" value="Genomic_DNA"/>
</dbReference>